<dbReference type="Proteomes" id="UP001459277">
    <property type="component" value="Unassembled WGS sequence"/>
</dbReference>
<dbReference type="AlphaFoldDB" id="A0AAW2D9L8"/>
<reference evidence="2 3" key="1">
    <citation type="submission" date="2024-01" db="EMBL/GenBank/DDBJ databases">
        <title>A telomere-to-telomere, gap-free genome of sweet tea (Lithocarpus litseifolius).</title>
        <authorList>
            <person name="Zhou J."/>
        </authorList>
    </citation>
    <scope>NUCLEOTIDE SEQUENCE [LARGE SCALE GENOMIC DNA]</scope>
    <source>
        <strain evidence="2">Zhou-2022a</strain>
        <tissue evidence="2">Leaf</tissue>
    </source>
</reference>
<gene>
    <name evidence="2" type="ORF">SO802_013964</name>
</gene>
<evidence type="ECO:0000313" key="2">
    <source>
        <dbReference type="EMBL" id="KAL0006403.1"/>
    </source>
</evidence>
<evidence type="ECO:0000256" key="1">
    <source>
        <dbReference type="SAM" id="MobiDB-lite"/>
    </source>
</evidence>
<sequence length="182" mass="20758">MESSYYARLRRRMILASKRNRNYRTNIHAPATQCVSTDLQLNRGIVLDRQMNMSYWATNRSHLVDANFNNVDALRGEVSVERGSASFTIVSPSHRIVGHSRDMEDDPFVRNTRQRRHDYNSETVNKNSNIYIHSTLNENGDVTTNVSEDRIPPGSSRMTNGESLVMQSSEATLGESRGTHRK</sequence>
<comment type="caution">
    <text evidence="2">The sequence shown here is derived from an EMBL/GenBank/DDBJ whole genome shotgun (WGS) entry which is preliminary data.</text>
</comment>
<accession>A0AAW2D9L8</accession>
<proteinExistence type="predicted"/>
<name>A0AAW2D9L8_9ROSI</name>
<dbReference type="EMBL" id="JAZDWU010000004">
    <property type="protein sequence ID" value="KAL0006403.1"/>
    <property type="molecule type" value="Genomic_DNA"/>
</dbReference>
<feature type="compositionally biased region" description="Polar residues" evidence="1">
    <location>
        <begin position="156"/>
        <end position="171"/>
    </location>
</feature>
<keyword evidence="3" id="KW-1185">Reference proteome</keyword>
<protein>
    <submittedName>
        <fullName evidence="2">Uncharacterized protein</fullName>
    </submittedName>
</protein>
<evidence type="ECO:0000313" key="3">
    <source>
        <dbReference type="Proteomes" id="UP001459277"/>
    </source>
</evidence>
<feature type="region of interest" description="Disordered" evidence="1">
    <location>
        <begin position="140"/>
        <end position="182"/>
    </location>
</feature>
<organism evidence="2 3">
    <name type="scientific">Lithocarpus litseifolius</name>
    <dbReference type="NCBI Taxonomy" id="425828"/>
    <lineage>
        <taxon>Eukaryota</taxon>
        <taxon>Viridiplantae</taxon>
        <taxon>Streptophyta</taxon>
        <taxon>Embryophyta</taxon>
        <taxon>Tracheophyta</taxon>
        <taxon>Spermatophyta</taxon>
        <taxon>Magnoliopsida</taxon>
        <taxon>eudicotyledons</taxon>
        <taxon>Gunneridae</taxon>
        <taxon>Pentapetalae</taxon>
        <taxon>rosids</taxon>
        <taxon>fabids</taxon>
        <taxon>Fagales</taxon>
        <taxon>Fagaceae</taxon>
        <taxon>Lithocarpus</taxon>
    </lineage>
</organism>